<sequence length="369" mass="39685">MEFMLTEEQQLIEDTVARLLEKQWDPRRDQALLSADVARLPLWHELAELGLLGIALPEEHGGGGMGPVELTVLCRRFGRDQLRSPFLSSLILAGAALTCSPRGALRDQWLRRLAAGEATLTLATLEDGAGYDHHHTAIEGQRCQPGYMLNGRKRAVMDAAGADAFIVSCRLDGELALVLLAPETEGMAVAPYAAFDGSSLATLTFNDALLPEEAVLARGAEARAALEAALAQGALAAAAETLGACEGALERTLDYLRLREQFGTKLARFQALQHRASDLHADLEMLRSLVSGAAQSLIHEPSHADAFAAMALAVPVGDRVCREAIQMHGGIGMTLELGIGRYLLRVNALSRLLGDATYNGQLYLERMEA</sequence>
<comment type="cofactor">
    <cofactor evidence="1">
        <name>FAD</name>
        <dbReference type="ChEBI" id="CHEBI:57692"/>
    </cofactor>
</comment>
<keyword evidence="9" id="KW-1185">Reference proteome</keyword>
<evidence type="ECO:0000313" key="9">
    <source>
        <dbReference type="Proteomes" id="UP001107961"/>
    </source>
</evidence>
<dbReference type="Pfam" id="PF02771">
    <property type="entry name" value="Acyl-CoA_dh_N"/>
    <property type="match status" value="1"/>
</dbReference>
<dbReference type="InterPro" id="IPR037069">
    <property type="entry name" value="AcylCoA_DH/ox_N_sf"/>
</dbReference>
<dbReference type="CDD" id="cd00567">
    <property type="entry name" value="ACAD"/>
    <property type="match status" value="1"/>
</dbReference>
<comment type="similarity">
    <text evidence="2">Belongs to the acyl-CoA dehydrogenase family.</text>
</comment>
<dbReference type="InterPro" id="IPR013786">
    <property type="entry name" value="AcylCoA_DH/ox_N"/>
</dbReference>
<proteinExistence type="inferred from homology"/>
<evidence type="ECO:0000256" key="4">
    <source>
        <dbReference type="ARBA" id="ARBA00022827"/>
    </source>
</evidence>
<keyword evidence="4" id="KW-0274">FAD</keyword>
<name>A0A9Q3ZGX5_9GAMM</name>
<dbReference type="Gene3D" id="1.20.140.10">
    <property type="entry name" value="Butyryl-CoA Dehydrogenase, subunit A, domain 3"/>
    <property type="match status" value="1"/>
</dbReference>
<evidence type="ECO:0000256" key="2">
    <source>
        <dbReference type="ARBA" id="ARBA00009347"/>
    </source>
</evidence>
<dbReference type="Pfam" id="PF00441">
    <property type="entry name" value="Acyl-CoA_dh_1"/>
    <property type="match status" value="1"/>
</dbReference>
<gene>
    <name evidence="8" type="ORF">LZG35_04665</name>
</gene>
<feature type="domain" description="Acyl-CoA dehydrogenase/oxidase C-terminal" evidence="6">
    <location>
        <begin position="226"/>
        <end position="354"/>
    </location>
</feature>
<dbReference type="GO" id="GO:0003995">
    <property type="term" value="F:acyl-CoA dehydrogenase activity"/>
    <property type="evidence" value="ECO:0007669"/>
    <property type="project" value="TreeGrafter"/>
</dbReference>
<accession>A0A9Q3ZGX5</accession>
<dbReference type="EMBL" id="JAJVKT010000004">
    <property type="protein sequence ID" value="MCE7507917.1"/>
    <property type="molecule type" value="Genomic_DNA"/>
</dbReference>
<evidence type="ECO:0000259" key="7">
    <source>
        <dbReference type="Pfam" id="PF02771"/>
    </source>
</evidence>
<dbReference type="Gene3D" id="1.10.540.10">
    <property type="entry name" value="Acyl-CoA dehydrogenase/oxidase, N-terminal domain"/>
    <property type="match status" value="1"/>
</dbReference>
<dbReference type="GO" id="GO:0050660">
    <property type="term" value="F:flavin adenine dinucleotide binding"/>
    <property type="evidence" value="ECO:0007669"/>
    <property type="project" value="InterPro"/>
</dbReference>
<evidence type="ECO:0000259" key="6">
    <source>
        <dbReference type="Pfam" id="PF00441"/>
    </source>
</evidence>
<dbReference type="SUPFAM" id="SSF47203">
    <property type="entry name" value="Acyl-CoA dehydrogenase C-terminal domain-like"/>
    <property type="match status" value="1"/>
</dbReference>
<reference evidence="8" key="1">
    <citation type="submission" date="2022-01" db="EMBL/GenBank/DDBJ databases">
        <authorList>
            <person name="Karlyshev A.V."/>
            <person name="Jaspars M."/>
        </authorList>
    </citation>
    <scope>NUCLEOTIDE SEQUENCE</scope>
    <source>
        <strain evidence="8">AGSA3-2</strain>
    </source>
</reference>
<feature type="domain" description="Acyl-CoA dehydrogenase/oxidase N-terminal" evidence="7">
    <location>
        <begin position="6"/>
        <end position="117"/>
    </location>
</feature>
<keyword evidence="5" id="KW-0560">Oxidoreductase</keyword>
<dbReference type="InterPro" id="IPR009075">
    <property type="entry name" value="AcylCo_DH/oxidase_C"/>
</dbReference>
<organism evidence="8 9">
    <name type="scientific">Alloalcanivorax xenomutans</name>
    <dbReference type="NCBI Taxonomy" id="1094342"/>
    <lineage>
        <taxon>Bacteria</taxon>
        <taxon>Pseudomonadati</taxon>
        <taxon>Pseudomonadota</taxon>
        <taxon>Gammaproteobacteria</taxon>
        <taxon>Oceanospirillales</taxon>
        <taxon>Alcanivoracaceae</taxon>
        <taxon>Alloalcanivorax</taxon>
    </lineage>
</organism>
<protein>
    <submittedName>
        <fullName evidence="8">Acyl-CoA/acyl-ACP dehydrogenase</fullName>
    </submittedName>
</protein>
<evidence type="ECO:0000256" key="5">
    <source>
        <dbReference type="ARBA" id="ARBA00023002"/>
    </source>
</evidence>
<keyword evidence="3" id="KW-0285">Flavoprotein</keyword>
<evidence type="ECO:0000256" key="3">
    <source>
        <dbReference type="ARBA" id="ARBA00022630"/>
    </source>
</evidence>
<evidence type="ECO:0000313" key="8">
    <source>
        <dbReference type="EMBL" id="MCE7507917.1"/>
    </source>
</evidence>
<dbReference type="AlphaFoldDB" id="A0A9Q3ZGX5"/>
<dbReference type="PANTHER" id="PTHR43884">
    <property type="entry name" value="ACYL-COA DEHYDROGENASE"/>
    <property type="match status" value="1"/>
</dbReference>
<dbReference type="InterPro" id="IPR036250">
    <property type="entry name" value="AcylCo_DH-like_C"/>
</dbReference>
<dbReference type="InterPro" id="IPR046373">
    <property type="entry name" value="Acyl-CoA_Oxase/DH_mid-dom_sf"/>
</dbReference>
<dbReference type="PANTHER" id="PTHR43884:SF20">
    <property type="entry name" value="ACYL-COA DEHYDROGENASE FADE28"/>
    <property type="match status" value="1"/>
</dbReference>
<comment type="caution">
    <text evidence="8">The sequence shown here is derived from an EMBL/GenBank/DDBJ whole genome shotgun (WGS) entry which is preliminary data.</text>
</comment>
<dbReference type="Gene3D" id="2.40.110.10">
    <property type="entry name" value="Butyryl-CoA Dehydrogenase, subunit A, domain 2"/>
    <property type="match status" value="1"/>
</dbReference>
<dbReference type="InterPro" id="IPR009100">
    <property type="entry name" value="AcylCoA_DH/oxidase_NM_dom_sf"/>
</dbReference>
<dbReference type="RefSeq" id="WP_233925240.1">
    <property type="nucleotide sequence ID" value="NZ_JAJVKT010000004.1"/>
</dbReference>
<dbReference type="Proteomes" id="UP001107961">
    <property type="component" value="Unassembled WGS sequence"/>
</dbReference>
<dbReference type="SUPFAM" id="SSF56645">
    <property type="entry name" value="Acyl-CoA dehydrogenase NM domain-like"/>
    <property type="match status" value="1"/>
</dbReference>
<evidence type="ECO:0000256" key="1">
    <source>
        <dbReference type="ARBA" id="ARBA00001974"/>
    </source>
</evidence>